<dbReference type="PANTHER" id="PTHR30480">
    <property type="entry name" value="BETA-HEXOSAMINIDASE-RELATED"/>
    <property type="match status" value="1"/>
</dbReference>
<dbReference type="InterPro" id="IPR001764">
    <property type="entry name" value="Glyco_hydro_3_N"/>
</dbReference>
<comment type="caution">
    <text evidence="5">The sequence shown here is derived from an EMBL/GenBank/DDBJ whole genome shotgun (WGS) entry which is preliminary data.</text>
</comment>
<evidence type="ECO:0000256" key="1">
    <source>
        <dbReference type="ARBA" id="ARBA00005336"/>
    </source>
</evidence>
<dbReference type="Proteomes" id="UP001198034">
    <property type="component" value="Unassembled WGS sequence"/>
</dbReference>
<gene>
    <name evidence="5" type="primary">nagZ</name>
    <name evidence="5" type="ORF">LG219_08430</name>
</gene>
<accession>A0ABS8BKQ7</accession>
<organism evidence="5 6">
    <name type="scientific">Deefgea salmonis</name>
    <dbReference type="NCBI Taxonomy" id="2875502"/>
    <lineage>
        <taxon>Bacteria</taxon>
        <taxon>Pseudomonadati</taxon>
        <taxon>Pseudomonadota</taxon>
        <taxon>Betaproteobacteria</taxon>
        <taxon>Neisseriales</taxon>
        <taxon>Chitinibacteraceae</taxon>
        <taxon>Deefgea</taxon>
    </lineage>
</organism>
<evidence type="ECO:0000313" key="5">
    <source>
        <dbReference type="EMBL" id="MCB5196303.1"/>
    </source>
</evidence>
<dbReference type="EC" id="3.2.1.52" evidence="5"/>
<evidence type="ECO:0000256" key="2">
    <source>
        <dbReference type="ARBA" id="ARBA00022801"/>
    </source>
</evidence>
<keyword evidence="6" id="KW-1185">Reference proteome</keyword>
<dbReference type="InterPro" id="IPR036962">
    <property type="entry name" value="Glyco_hydro_3_N_sf"/>
</dbReference>
<dbReference type="InterPro" id="IPR017853">
    <property type="entry name" value="GH"/>
</dbReference>
<evidence type="ECO:0000259" key="4">
    <source>
        <dbReference type="Pfam" id="PF00933"/>
    </source>
</evidence>
<name>A0ABS8BKQ7_9NEIS</name>
<dbReference type="NCBIfam" id="NF003740">
    <property type="entry name" value="PRK05337.1"/>
    <property type="match status" value="1"/>
</dbReference>
<keyword evidence="2 5" id="KW-0378">Hydrolase</keyword>
<reference evidence="5 6" key="1">
    <citation type="submission" date="2021-10" db="EMBL/GenBank/DDBJ databases">
        <authorList>
            <person name="Chen M."/>
        </authorList>
    </citation>
    <scope>NUCLEOTIDE SEQUENCE [LARGE SCALE GENOMIC DNA]</scope>
    <source>
        <strain evidence="5 6">H3-26</strain>
    </source>
</reference>
<dbReference type="InterPro" id="IPR050226">
    <property type="entry name" value="NagZ_Beta-hexosaminidase"/>
</dbReference>
<sequence>MSIAVSHAQLQEQIGQLLMVGFDGLVVNPEIENLIRQQRIGGVILFRRNIDTPAQVAALCQQLQMINAEVSDLPLLIGIDQEGGMVMRIEEGVTPIPSAMAYARAASSPAQQANAIEACQALHQIAADELRQMGININFAPCLDINNNRANPVIGIRSFGEDAATVTQYGLAALRGIHAAGIAATAKHFPGHGDTATDSHYALPLVAHDLARLNAVELVPFKAAIAAGVDAVMTAHVVFAAIEPDTTLPATLSRKVLTGLLRQQLDFGGLIITDCLEMDAIAARPRVSDCPGAAGSVQGAVQAIAAGADIALVSHTYSRQVAAVEALLKAVETGYVNVDQIQQSLDRITLLKKSKAMTQWRDLVQPPAQLQAPAAMALAQQVQAQAIEMHGLPLDQHATTLLITVELMQRTEIDEVALGASRSARGTLLPLLQAAGVDVSEIIISPQVNDSEWAQVIAAQASAPQVIFQSYNATRFARQSELIRQIAADKLLLIAGRNPYDIDIAPQAKTRIAACSNRPAVLALMAKKLLGDLE</sequence>
<dbReference type="Gene3D" id="3.20.20.300">
    <property type="entry name" value="Glycoside hydrolase, family 3, N-terminal domain"/>
    <property type="match status" value="1"/>
</dbReference>
<feature type="domain" description="Glycoside hydrolase family 3 N-terminal" evidence="4">
    <location>
        <begin position="10"/>
        <end position="349"/>
    </location>
</feature>
<dbReference type="EMBL" id="JAJAWG010000004">
    <property type="protein sequence ID" value="MCB5196303.1"/>
    <property type="molecule type" value="Genomic_DNA"/>
</dbReference>
<comment type="similarity">
    <text evidence="1">Belongs to the glycosyl hydrolase 3 family.</text>
</comment>
<dbReference type="SUPFAM" id="SSF51445">
    <property type="entry name" value="(Trans)glycosidases"/>
    <property type="match status" value="1"/>
</dbReference>
<keyword evidence="3 5" id="KW-0326">Glycosidase</keyword>
<evidence type="ECO:0000256" key="3">
    <source>
        <dbReference type="ARBA" id="ARBA00023295"/>
    </source>
</evidence>
<dbReference type="PANTHER" id="PTHR30480:SF16">
    <property type="entry name" value="GLYCOSIDE HYDROLASE FAMILY 3 DOMAIN PROTEIN"/>
    <property type="match status" value="1"/>
</dbReference>
<protein>
    <submittedName>
        <fullName evidence="5">Beta-N-acetylhexosaminidase</fullName>
        <ecNumber evidence="5">3.2.1.52</ecNumber>
    </submittedName>
</protein>
<proteinExistence type="inferred from homology"/>
<evidence type="ECO:0000313" key="6">
    <source>
        <dbReference type="Proteomes" id="UP001198034"/>
    </source>
</evidence>
<dbReference type="Pfam" id="PF00933">
    <property type="entry name" value="Glyco_hydro_3"/>
    <property type="match status" value="1"/>
</dbReference>
<dbReference type="GO" id="GO:0004563">
    <property type="term" value="F:beta-N-acetylhexosaminidase activity"/>
    <property type="evidence" value="ECO:0007669"/>
    <property type="project" value="UniProtKB-EC"/>
</dbReference>
<dbReference type="RefSeq" id="WP_226764065.1">
    <property type="nucleotide sequence ID" value="NZ_JAJAWG010000004.1"/>
</dbReference>